<keyword evidence="2" id="KW-0560">Oxidoreductase</keyword>
<evidence type="ECO:0000259" key="3">
    <source>
        <dbReference type="SMART" id="SM00829"/>
    </source>
</evidence>
<dbReference type="InterPro" id="IPR020843">
    <property type="entry name" value="ER"/>
</dbReference>
<comment type="caution">
    <text evidence="4">The sequence shown here is derived from an EMBL/GenBank/DDBJ whole genome shotgun (WGS) entry which is preliminary data.</text>
</comment>
<evidence type="ECO:0000313" key="5">
    <source>
        <dbReference type="Proteomes" id="UP001595828"/>
    </source>
</evidence>
<dbReference type="Pfam" id="PF00107">
    <property type="entry name" value="ADH_zinc_N"/>
    <property type="match status" value="1"/>
</dbReference>
<dbReference type="PANTHER" id="PTHR48106">
    <property type="entry name" value="QUINONE OXIDOREDUCTASE PIG3-RELATED"/>
    <property type="match status" value="1"/>
</dbReference>
<dbReference type="SMART" id="SM00829">
    <property type="entry name" value="PKS_ER"/>
    <property type="match status" value="1"/>
</dbReference>
<keyword evidence="1" id="KW-0521">NADP</keyword>
<evidence type="ECO:0000313" key="4">
    <source>
        <dbReference type="EMBL" id="MFC4293750.1"/>
    </source>
</evidence>
<dbReference type="PANTHER" id="PTHR48106:SF13">
    <property type="entry name" value="QUINONE OXIDOREDUCTASE-RELATED"/>
    <property type="match status" value="1"/>
</dbReference>
<dbReference type="InterPro" id="IPR011032">
    <property type="entry name" value="GroES-like_sf"/>
</dbReference>
<dbReference type="InterPro" id="IPR047618">
    <property type="entry name" value="QOR-like"/>
</dbReference>
<dbReference type="PROSITE" id="PS01162">
    <property type="entry name" value="QOR_ZETA_CRYSTAL"/>
    <property type="match status" value="1"/>
</dbReference>
<dbReference type="InterPro" id="IPR036291">
    <property type="entry name" value="NAD(P)-bd_dom_sf"/>
</dbReference>
<dbReference type="RefSeq" id="WP_379537235.1">
    <property type="nucleotide sequence ID" value="NZ_JBHSDR010000003.1"/>
</dbReference>
<gene>
    <name evidence="4" type="ORF">ACFO0A_01620</name>
</gene>
<evidence type="ECO:0000256" key="2">
    <source>
        <dbReference type="ARBA" id="ARBA00023002"/>
    </source>
</evidence>
<dbReference type="Pfam" id="PF08240">
    <property type="entry name" value="ADH_N"/>
    <property type="match status" value="1"/>
</dbReference>
<dbReference type="Gene3D" id="3.40.50.720">
    <property type="entry name" value="NAD(P)-binding Rossmann-like Domain"/>
    <property type="match status" value="1"/>
</dbReference>
<dbReference type="Proteomes" id="UP001595828">
    <property type="component" value="Unassembled WGS sequence"/>
</dbReference>
<dbReference type="InterPro" id="IPR002364">
    <property type="entry name" value="Quin_OxRdtase/zeta-crystal_CS"/>
</dbReference>
<sequence length="331" mass="33825">MTGAPAGESTRAIVIAAHGRPDVLQMDTVALAPPGPGELRIRQTAIGVNYHDVYVRSGSYQTLSLPGVPGLEGAGVVEQLGEGVTDFAIGDRIAYTDNKYGGYSAARNIPAAQAVPVPDGVDDVTAAAAFLKGMTAVALADSVHPLSAGMTILVHAAAGGVGRLLTQLAKARGCRVIGTVGSSSKVESARTAGCDEIVLYREEDVAARVAQLTAGRGVEVVFDAVGADTFEGSLGALGVRGHIVLYGQASGPVPPFELSRLGAKSASVTRPFLWAYVSTPAQLRSVAAALFAAIADGELKVEMGGTYPLADAAGAHRDLEARRAGPFVLIP</sequence>
<dbReference type="InterPro" id="IPR013149">
    <property type="entry name" value="ADH-like_C"/>
</dbReference>
<dbReference type="SUPFAM" id="SSF50129">
    <property type="entry name" value="GroES-like"/>
    <property type="match status" value="1"/>
</dbReference>
<keyword evidence="5" id="KW-1185">Reference proteome</keyword>
<organism evidence="4 5">
    <name type="scientific">Novosphingobium tardum</name>
    <dbReference type="NCBI Taxonomy" id="1538021"/>
    <lineage>
        <taxon>Bacteria</taxon>
        <taxon>Pseudomonadati</taxon>
        <taxon>Pseudomonadota</taxon>
        <taxon>Alphaproteobacteria</taxon>
        <taxon>Sphingomonadales</taxon>
        <taxon>Sphingomonadaceae</taxon>
        <taxon>Novosphingobium</taxon>
    </lineage>
</organism>
<dbReference type="InterPro" id="IPR013154">
    <property type="entry name" value="ADH-like_N"/>
</dbReference>
<feature type="domain" description="Enoyl reductase (ER)" evidence="3">
    <location>
        <begin position="19"/>
        <end position="329"/>
    </location>
</feature>
<dbReference type="SUPFAM" id="SSF51735">
    <property type="entry name" value="NAD(P)-binding Rossmann-fold domains"/>
    <property type="match status" value="1"/>
</dbReference>
<accession>A0ABV8RLH2</accession>
<reference evidence="5" key="1">
    <citation type="journal article" date="2019" name="Int. J. Syst. Evol. Microbiol.">
        <title>The Global Catalogue of Microorganisms (GCM) 10K type strain sequencing project: providing services to taxonomists for standard genome sequencing and annotation.</title>
        <authorList>
            <consortium name="The Broad Institute Genomics Platform"/>
            <consortium name="The Broad Institute Genome Sequencing Center for Infectious Disease"/>
            <person name="Wu L."/>
            <person name="Ma J."/>
        </authorList>
    </citation>
    <scope>NUCLEOTIDE SEQUENCE [LARGE SCALE GENOMIC DNA]</scope>
    <source>
        <strain evidence="5">CGMCC 1.12989</strain>
    </source>
</reference>
<dbReference type="EMBL" id="JBHSDR010000003">
    <property type="protein sequence ID" value="MFC4293750.1"/>
    <property type="molecule type" value="Genomic_DNA"/>
</dbReference>
<proteinExistence type="predicted"/>
<name>A0ABV8RLH2_9SPHN</name>
<dbReference type="Gene3D" id="3.90.180.10">
    <property type="entry name" value="Medium-chain alcohol dehydrogenases, catalytic domain"/>
    <property type="match status" value="1"/>
</dbReference>
<evidence type="ECO:0000256" key="1">
    <source>
        <dbReference type="ARBA" id="ARBA00022857"/>
    </source>
</evidence>
<protein>
    <submittedName>
        <fullName evidence="4">Quinone oxidoreductase family protein</fullName>
    </submittedName>
</protein>
<dbReference type="CDD" id="cd05286">
    <property type="entry name" value="QOR2"/>
    <property type="match status" value="1"/>
</dbReference>